<dbReference type="SUPFAM" id="SSF53335">
    <property type="entry name" value="S-adenosyl-L-methionine-dependent methyltransferases"/>
    <property type="match status" value="1"/>
</dbReference>
<gene>
    <name evidence="2" type="ORF">SAMN05443667_11560</name>
</gene>
<organism evidence="2 3">
    <name type="scientific">Flavobacterium gillisiae</name>
    <dbReference type="NCBI Taxonomy" id="150146"/>
    <lineage>
        <taxon>Bacteria</taxon>
        <taxon>Pseudomonadati</taxon>
        <taxon>Bacteroidota</taxon>
        <taxon>Flavobacteriia</taxon>
        <taxon>Flavobacteriales</taxon>
        <taxon>Flavobacteriaceae</taxon>
        <taxon>Flavobacterium</taxon>
    </lineage>
</organism>
<sequence length="1461" mass="170243">MNNKSLAIIYIEELSEIHFDNILTIPEKYKKLRDLLEKITKELTKNEVVNFSNLFSRLTFIVDKYQTKRNIHRFRGTANEVVYKQKMVSYEEYNTHFKYIAEFIAKVFNYSIPQLIQNEFPIEEFKPVYDKKSGKIVSELRAEIIEIQDRFLICDFENNQDDNFIKVSINDVTHNSLFTSVNDFWKHAQVNLVNVIIDENGIYFPKIIILEPDYLVDVSAIAECFQDYGTSALNYIKSKFEETPNNKHIRLGNFANLVMDKMFAKQDDEILEFKDVIKEDFRQYPIEYATCNDIEATADMQEYVRNCQTQFSNINKVVVNDFSREPVSIDIKKATLEPTFLNKRYGIQGRLDVLQNIEKQKGKSKIIELKSGSPPFPDDGVSMKPNHATQLYLYYQLIGYINQLDFNEINGKIEGHILYSKLPNNNIRSDKPYLKRIQEIFNLRNEIVLNEFLLSKDDMSITSEIIENITPENIIKYKIYPAFKALLEPQILKLNFVLQNCSKLEKAYFFSFFSFVAKEQYLAKLGNGQSDNSNGLANLWLNQFTEKAERFEILYDLKIIENLANQKAVEITFTRTNEANKFVNFRKGDICVLYPRVVEEDIATDNQIFKCTIKNITTTEVTVGFRNKQNNTIFFKKYSTWAIERDFMDSSFTAMYRNLFSFIDANTIKKNIILGIEQPKIVQDYSFNKKHLSDEQNRIISKALSADDYFLLNGPPGTGKTSIIIKELVKEIITNSESTTLLLAYTNRAVDEICEAVSEATAEIAHDVLIDNINTSFIRIGSELSCNEKFKRNLINNVCSNAQNRNEVRQILTSKRIYIATVASMSSKSELFKLINFDRVIIDEASQILEPQIIGILTKVKRFIMIGDHKQLPAIVLQDPLSSSTKNESLEKIGLANRKNSLFERLYKYCEQNKIECAYDILTYQGRMHKEIALFPNHIFYNSLLNQAFDIPNLKDSSKVNLMRQVLDLDLNSKTKNTLEDLLTKKRMIFFPSKVDDKNHFSKSNEYEARLVVKIVKQIIEIYNNNQLEFYHSKTIGIIATYRNQIAIIKQQLEEAKIPNFEDITVDTVERFQGSQRDIIIVSFAVNNHYQLNGIVNLNDEGDVDRKLNVALTRAKEQLIVIGNDDILSTNLIYYKLIEFIKSKGGYVWDNIEDVLADSLKFDYFESDIIIAGKIFILDNDFKTMFDDIIINPLKFDKRTIKYPELILGKSNDFIRSNIIEYGRANFDTSYTYQTNLFTQEFSIKDKVMLYCFYNMRKHYFSNISVFDSYFDLFKLELKQNSNRITFIDFGCGPLTAGIAFNQFGKKIVENFNMNYFGIDISSGMVEMAKEFSKENIFHNNSTFHFNKSYTEINEELLEELFTLPNLVILNFSYLFANLDLEQTIELAQQINNTVDKFPLNKYIVIYQNPVQRHHNFTRFKKELKEINKNNIRKTETVSYRNKENSSYDNSETFTYEIITN</sequence>
<evidence type="ECO:0000313" key="2">
    <source>
        <dbReference type="EMBL" id="SEB01526.1"/>
    </source>
</evidence>
<dbReference type="Pfam" id="PF13086">
    <property type="entry name" value="AAA_11"/>
    <property type="match status" value="2"/>
</dbReference>
<dbReference type="GO" id="GO:0004386">
    <property type="term" value="F:helicase activity"/>
    <property type="evidence" value="ECO:0007669"/>
    <property type="project" value="InterPro"/>
</dbReference>
<dbReference type="Pfam" id="PF13087">
    <property type="entry name" value="AAA_12"/>
    <property type="match status" value="1"/>
</dbReference>
<dbReference type="PANTHER" id="PTHR10887:SF495">
    <property type="entry name" value="HELICASE SENATAXIN ISOFORM X1-RELATED"/>
    <property type="match status" value="1"/>
</dbReference>
<dbReference type="InterPro" id="IPR045055">
    <property type="entry name" value="DNA2/NAM7-like"/>
</dbReference>
<dbReference type="InterPro" id="IPR014001">
    <property type="entry name" value="Helicase_ATP-bd"/>
</dbReference>
<proteinExistence type="predicted"/>
<dbReference type="CDD" id="cd18808">
    <property type="entry name" value="SF1_C_Upf1"/>
    <property type="match status" value="1"/>
</dbReference>
<dbReference type="EMBL" id="FNRD01000015">
    <property type="protein sequence ID" value="SEB01526.1"/>
    <property type="molecule type" value="Genomic_DNA"/>
</dbReference>
<accession>A0A1H4FW34</accession>
<dbReference type="SUPFAM" id="SSF52540">
    <property type="entry name" value="P-loop containing nucleoside triphosphate hydrolases"/>
    <property type="match status" value="1"/>
</dbReference>
<dbReference type="RefSeq" id="WP_091093208.1">
    <property type="nucleotide sequence ID" value="NZ_FNRD01000015.1"/>
</dbReference>
<dbReference type="PANTHER" id="PTHR10887">
    <property type="entry name" value="DNA2/NAM7 HELICASE FAMILY"/>
    <property type="match status" value="1"/>
</dbReference>
<evidence type="ECO:0000313" key="3">
    <source>
        <dbReference type="Proteomes" id="UP000198951"/>
    </source>
</evidence>
<dbReference type="InterPro" id="IPR041677">
    <property type="entry name" value="DNA2/NAM7_AAA_11"/>
</dbReference>
<feature type="domain" description="Helicase ATP-binding" evidence="1">
    <location>
        <begin position="688"/>
        <end position="893"/>
    </location>
</feature>
<dbReference type="OrthoDB" id="9757917at2"/>
<dbReference type="InterPro" id="IPR041679">
    <property type="entry name" value="DNA2/NAM7-like_C"/>
</dbReference>
<dbReference type="InterPro" id="IPR047187">
    <property type="entry name" value="SF1_C_Upf1"/>
</dbReference>
<dbReference type="InterPro" id="IPR027417">
    <property type="entry name" value="P-loop_NTPase"/>
</dbReference>
<evidence type="ECO:0000259" key="1">
    <source>
        <dbReference type="SMART" id="SM00487"/>
    </source>
</evidence>
<dbReference type="SMART" id="SM00487">
    <property type="entry name" value="DEXDc"/>
    <property type="match status" value="1"/>
</dbReference>
<dbReference type="Gene3D" id="3.40.50.150">
    <property type="entry name" value="Vaccinia Virus protein VP39"/>
    <property type="match status" value="1"/>
</dbReference>
<protein>
    <submittedName>
        <fullName evidence="2">AAA domain-containing protein</fullName>
    </submittedName>
</protein>
<dbReference type="InterPro" id="IPR029063">
    <property type="entry name" value="SAM-dependent_MTases_sf"/>
</dbReference>
<keyword evidence="3" id="KW-1185">Reference proteome</keyword>
<name>A0A1H4FW34_9FLAO</name>
<reference evidence="3" key="1">
    <citation type="submission" date="2016-10" db="EMBL/GenBank/DDBJ databases">
        <authorList>
            <person name="Varghese N."/>
            <person name="Submissions S."/>
        </authorList>
    </citation>
    <scope>NUCLEOTIDE SEQUENCE [LARGE SCALE GENOMIC DNA]</scope>
    <source>
        <strain evidence="3">DSM 22376</strain>
    </source>
</reference>
<dbReference type="Gene3D" id="3.40.50.300">
    <property type="entry name" value="P-loop containing nucleotide triphosphate hydrolases"/>
    <property type="match status" value="2"/>
</dbReference>
<dbReference type="Proteomes" id="UP000198951">
    <property type="component" value="Unassembled WGS sequence"/>
</dbReference>
<dbReference type="STRING" id="150146.SAMN05443667_11560"/>